<sequence length="102" mass="11240">MEVPVHGSTGGANYYPFNPDQITVVGNVTVSMTSYLTGRPAHNCEICLEPSRYRHWGSICRDEKFRLITITIRFTGYCDRAGGRNLPPLVCDPFASVTSAGK</sequence>
<accession>A0A1I7WR64</accession>
<organism evidence="1 2">
    <name type="scientific">Heterorhabditis bacteriophora</name>
    <name type="common">Entomopathogenic nematode worm</name>
    <dbReference type="NCBI Taxonomy" id="37862"/>
    <lineage>
        <taxon>Eukaryota</taxon>
        <taxon>Metazoa</taxon>
        <taxon>Ecdysozoa</taxon>
        <taxon>Nematoda</taxon>
        <taxon>Chromadorea</taxon>
        <taxon>Rhabditida</taxon>
        <taxon>Rhabditina</taxon>
        <taxon>Rhabditomorpha</taxon>
        <taxon>Strongyloidea</taxon>
        <taxon>Heterorhabditidae</taxon>
        <taxon>Heterorhabditis</taxon>
    </lineage>
</organism>
<proteinExistence type="predicted"/>
<reference evidence="2" key="1">
    <citation type="submission" date="2016-11" db="UniProtKB">
        <authorList>
            <consortium name="WormBaseParasite"/>
        </authorList>
    </citation>
    <scope>IDENTIFICATION</scope>
</reference>
<protein>
    <submittedName>
        <fullName evidence="2">Secreted protein</fullName>
    </submittedName>
</protein>
<dbReference type="AlphaFoldDB" id="A0A1I7WR64"/>
<dbReference type="WBParaSite" id="Hba_07628">
    <property type="protein sequence ID" value="Hba_07628"/>
    <property type="gene ID" value="Hba_07628"/>
</dbReference>
<evidence type="ECO:0000313" key="2">
    <source>
        <dbReference type="WBParaSite" id="Hba_07628"/>
    </source>
</evidence>
<dbReference type="Proteomes" id="UP000095283">
    <property type="component" value="Unplaced"/>
</dbReference>
<evidence type="ECO:0000313" key="1">
    <source>
        <dbReference type="Proteomes" id="UP000095283"/>
    </source>
</evidence>
<name>A0A1I7WR64_HETBA</name>
<keyword evidence="1" id="KW-1185">Reference proteome</keyword>